<gene>
    <name evidence="3" type="ORF">BpHYR1_038579</name>
</gene>
<dbReference type="Proteomes" id="UP000276133">
    <property type="component" value="Unassembled WGS sequence"/>
</dbReference>
<evidence type="ECO:0000313" key="4">
    <source>
        <dbReference type="Proteomes" id="UP000276133"/>
    </source>
</evidence>
<feature type="coiled-coil region" evidence="1">
    <location>
        <begin position="86"/>
        <end position="179"/>
    </location>
</feature>
<protein>
    <submittedName>
        <fullName evidence="3">Uncharacterized protein</fullName>
    </submittedName>
</protein>
<evidence type="ECO:0000256" key="2">
    <source>
        <dbReference type="SAM" id="Phobius"/>
    </source>
</evidence>
<proteinExistence type="predicted"/>
<keyword evidence="2" id="KW-0472">Membrane</keyword>
<name>A0A3M7T9I3_BRAPC</name>
<keyword evidence="2" id="KW-1133">Transmembrane helix</keyword>
<keyword evidence="2" id="KW-0812">Transmembrane</keyword>
<keyword evidence="1" id="KW-0175">Coiled coil</keyword>
<comment type="caution">
    <text evidence="3">The sequence shown here is derived from an EMBL/GenBank/DDBJ whole genome shotgun (WGS) entry which is preliminary data.</text>
</comment>
<evidence type="ECO:0000256" key="1">
    <source>
        <dbReference type="SAM" id="Coils"/>
    </source>
</evidence>
<dbReference type="EMBL" id="REGN01000087">
    <property type="protein sequence ID" value="RNA44558.1"/>
    <property type="molecule type" value="Genomic_DNA"/>
</dbReference>
<accession>A0A3M7T9I3</accession>
<dbReference type="AlphaFoldDB" id="A0A3M7T9I3"/>
<organism evidence="3 4">
    <name type="scientific">Brachionus plicatilis</name>
    <name type="common">Marine rotifer</name>
    <name type="synonym">Brachionus muelleri</name>
    <dbReference type="NCBI Taxonomy" id="10195"/>
    <lineage>
        <taxon>Eukaryota</taxon>
        <taxon>Metazoa</taxon>
        <taxon>Spiralia</taxon>
        <taxon>Gnathifera</taxon>
        <taxon>Rotifera</taxon>
        <taxon>Eurotatoria</taxon>
        <taxon>Monogononta</taxon>
        <taxon>Pseudotrocha</taxon>
        <taxon>Ploima</taxon>
        <taxon>Brachionidae</taxon>
        <taxon>Brachionus</taxon>
    </lineage>
</organism>
<sequence>MVLQTCFTLNRRTATARLACGDGLLGVKLNKKADGRKVEFFEQKFGCGPSLIWIAFSFFILIASVIGAFFFNKHFIDKSTALQKENHYLNQELKFVQIENDKLRKKLTEMKTKNYKMEEMKQISTEMITENEEMNDKLTVMKTENDKLEEMKVKLTKMITENEEMNEKLTIENENLLNHLIKCRDFNYLQNGYSLSYNWCPEGQGLITILKIYGPCFSISLQKWVRKRVSNYIKKLPTNPKSCLYTKSINSKNNSIDNFFKTVLGVVVCSWSSGQRFTINQEYEILSSIGYNNNENQKMAISVLTNVLKVLVWHYEISQCHYEKLRNTN</sequence>
<feature type="transmembrane region" description="Helical" evidence="2">
    <location>
        <begin position="51"/>
        <end position="71"/>
    </location>
</feature>
<reference evidence="3 4" key="1">
    <citation type="journal article" date="2018" name="Sci. Rep.">
        <title>Genomic signatures of local adaptation to the degree of environmental predictability in rotifers.</title>
        <authorList>
            <person name="Franch-Gras L."/>
            <person name="Hahn C."/>
            <person name="Garcia-Roger E.M."/>
            <person name="Carmona M.J."/>
            <person name="Serra M."/>
            <person name="Gomez A."/>
        </authorList>
    </citation>
    <scope>NUCLEOTIDE SEQUENCE [LARGE SCALE GENOMIC DNA]</scope>
    <source>
        <strain evidence="3">HYR1</strain>
    </source>
</reference>
<evidence type="ECO:0000313" key="3">
    <source>
        <dbReference type="EMBL" id="RNA44558.1"/>
    </source>
</evidence>
<keyword evidence="4" id="KW-1185">Reference proteome</keyword>